<dbReference type="Gene3D" id="1.20.120.1020">
    <property type="entry name" value="Prion-inhibition and propagation, HeLo domain"/>
    <property type="match status" value="1"/>
</dbReference>
<evidence type="ECO:0000313" key="3">
    <source>
        <dbReference type="Proteomes" id="UP000070501"/>
    </source>
</evidence>
<accession>A0A136IVW3</accession>
<protein>
    <submittedName>
        <fullName evidence="2">Prion-inhibition and propagation-domain-containing protein</fullName>
    </submittedName>
</protein>
<dbReference type="GO" id="GO:0005524">
    <property type="term" value="F:ATP binding"/>
    <property type="evidence" value="ECO:0007669"/>
    <property type="project" value="InterPro"/>
</dbReference>
<dbReference type="GO" id="GO:0004672">
    <property type="term" value="F:protein kinase activity"/>
    <property type="evidence" value="ECO:0007669"/>
    <property type="project" value="InterPro"/>
</dbReference>
<keyword evidence="2" id="KW-0640">Prion</keyword>
<dbReference type="AlphaFoldDB" id="A0A136IVW3"/>
<dbReference type="InterPro" id="IPR029498">
    <property type="entry name" value="HeLo_dom"/>
</dbReference>
<organism evidence="2 3">
    <name type="scientific">Microdochium bolleyi</name>
    <dbReference type="NCBI Taxonomy" id="196109"/>
    <lineage>
        <taxon>Eukaryota</taxon>
        <taxon>Fungi</taxon>
        <taxon>Dikarya</taxon>
        <taxon>Ascomycota</taxon>
        <taxon>Pezizomycotina</taxon>
        <taxon>Sordariomycetes</taxon>
        <taxon>Xylariomycetidae</taxon>
        <taxon>Xylariales</taxon>
        <taxon>Microdochiaceae</taxon>
        <taxon>Microdochium</taxon>
    </lineage>
</organism>
<evidence type="ECO:0000259" key="1">
    <source>
        <dbReference type="PROSITE" id="PS50011"/>
    </source>
</evidence>
<dbReference type="OrthoDB" id="1911848at2759"/>
<keyword evidence="2" id="KW-0034">Amyloid</keyword>
<dbReference type="PROSITE" id="PS50011">
    <property type="entry name" value="PROTEIN_KINASE_DOM"/>
    <property type="match status" value="1"/>
</dbReference>
<dbReference type="PANTHER" id="PTHR37542">
    <property type="entry name" value="HELO DOMAIN-CONTAINING PROTEIN-RELATED"/>
    <property type="match status" value="1"/>
</dbReference>
<dbReference type="SUPFAM" id="SSF56112">
    <property type="entry name" value="Protein kinase-like (PK-like)"/>
    <property type="match status" value="1"/>
</dbReference>
<dbReference type="InParanoid" id="A0A136IVW3"/>
<feature type="domain" description="Protein kinase" evidence="1">
    <location>
        <begin position="318"/>
        <end position="621"/>
    </location>
</feature>
<keyword evidence="3" id="KW-1185">Reference proteome</keyword>
<dbReference type="PANTHER" id="PTHR37542:SF1">
    <property type="entry name" value="PRION-INHIBITION AND PROPAGATION HELO DOMAIN-CONTAINING PROTEIN"/>
    <property type="match status" value="1"/>
</dbReference>
<dbReference type="InterPro" id="IPR000719">
    <property type="entry name" value="Prot_kinase_dom"/>
</dbReference>
<dbReference type="Gene3D" id="1.10.510.10">
    <property type="entry name" value="Transferase(Phosphotransferase) domain 1"/>
    <property type="match status" value="1"/>
</dbReference>
<dbReference type="InterPro" id="IPR038305">
    <property type="entry name" value="HeLo_sf"/>
</dbReference>
<proteinExistence type="predicted"/>
<dbReference type="Pfam" id="PF24476">
    <property type="entry name" value="DUF7580"/>
    <property type="match status" value="1"/>
</dbReference>
<dbReference type="EMBL" id="KQ964256">
    <property type="protein sequence ID" value="KXJ89028.1"/>
    <property type="molecule type" value="Genomic_DNA"/>
</dbReference>
<dbReference type="Proteomes" id="UP000070501">
    <property type="component" value="Unassembled WGS sequence"/>
</dbReference>
<reference evidence="3" key="1">
    <citation type="submission" date="2016-02" db="EMBL/GenBank/DDBJ databases">
        <title>Draft genome sequence of Microdochium bolleyi, a fungal endophyte of beachgrass.</title>
        <authorList>
            <consortium name="DOE Joint Genome Institute"/>
            <person name="David A.S."/>
            <person name="May G."/>
            <person name="Haridas S."/>
            <person name="Lim J."/>
            <person name="Wang M."/>
            <person name="Labutti K."/>
            <person name="Lipzen A."/>
            <person name="Barry K."/>
            <person name="Grigoriev I.V."/>
        </authorList>
    </citation>
    <scope>NUCLEOTIDE SEQUENCE [LARGE SCALE GENOMIC DNA]</scope>
    <source>
        <strain evidence="3">J235TASD1</strain>
    </source>
</reference>
<evidence type="ECO:0000313" key="2">
    <source>
        <dbReference type="EMBL" id="KXJ89028.1"/>
    </source>
</evidence>
<dbReference type="STRING" id="196109.A0A136IVW3"/>
<sequence length="621" mass="69655">MDPISAAGIGLGATSLALQVFSGCIKGYQMFIDMSQLPQEYEHLRTRLRIEQSRCLLWGEQVGLAEELLGETHQLLRLNHSLVLEVLQHIQDAFRQCMQTSARFADFGTTAAGALTGTQNGTASPPAAVTGIRRSPFLKKTLVFWDKGGRLAARLEWAMVKKGGFEAMVTRLVQYNDRIESFLDRATLDDLRLMQVQHNLTLLQVMDKVDRVQDLIQAIQIPHDLANGVRVSNGNRSDMFSTLAMKSHWSNLKAGADPVVSLAEFKIRQIRLEMEGLPSNQHAVNPKDLILDAATSRFSGRDYGLYQGTKRVWLEWREQVEDALSEGTYRATVEQRVQKLAAVLADPDKPGAFCSPRCLGYYQHENRQDHSTPGYALVYEMPYGTASTSPSSAQRTSELISLRDLLSFMRAPPSLNRRIEIAKLLASSVLYLHVVDWIHKDIRSDNVLFRSQSGGGGGAGGRMDRRVSLAEPILSGFDFSRPALPDEVTVSHQFSEQHDLYRHPDLLQINPGRSRKTHDIYSLGLVLAEIALWEPVDMIVGIDVRRRDLKLVRERILEARVLDTIAERAGWTYADVVRDCVLVGDRLDLEDGDDEEDKDIGVTLSNAFHKRVVQRLESIKT</sequence>
<name>A0A136IVW3_9PEZI</name>
<dbReference type="Pfam" id="PF14479">
    <property type="entry name" value="HeLo"/>
    <property type="match status" value="1"/>
</dbReference>
<gene>
    <name evidence="2" type="ORF">Micbo1qcDRAFT_213312</name>
</gene>
<dbReference type="InterPro" id="IPR056002">
    <property type="entry name" value="DUF7580"/>
</dbReference>
<dbReference type="InterPro" id="IPR011009">
    <property type="entry name" value="Kinase-like_dom_sf"/>
</dbReference>